<evidence type="ECO:0000313" key="1">
    <source>
        <dbReference type="EMBL" id="KAJ8122958.1"/>
    </source>
</evidence>
<accession>A0ACC2J666</accession>
<sequence>MDSDIEDSVFGNDFENDSEGYSPEPKPKPKAAVKKAASKPAAKTTSKKLVQTTLKTTKAVPKKRAKPESDNDDDDAVDSSFSHTPPSAKKQKKAPAAKKSSGRPLAELENESTGLDGTSEAKPKTKTATETYQKLTQLEHILKRPDTYIGSIERTDQTMWVFNKETLQMELRQHVGFVPGLYKIFDEILVNAADNKQRDPSMSHMKIHINRAEGVISVENNGKGIPVEMHEKEKVYVPELVFGHLLAGSNFDDNEKKTVGGRNGYGAKLCNVFSTEFTLECQDSKNGKRYKQTWRDNMSKMDKAKISSSKSSDFVRVTFKPDWVKFGMDGIDDDLESLLYRRVYDMAGTVRGVKVYLNDNFIKLDFKKYCEMYAKAIARERSAEEGVEPAATVILEDNKGHARWEVAFAVSDGSFQQVSFVNSIATTSGGPHVNYIADQICDSLLKTLSKKKKGHTLKPHHIRNHIFIFVSCLIDNPAFNSQTKELMTTRPSAFGSKCALSEQFLKKISATDAINNIISFADAKADKLLSKSDGNKRSRISNAKLVDANLAGTKYGPECTLILTEGDSAKSLAVAGRAILDPDRYGVFPLRGKMLNVRDASIEQISKNQEIQNIKQFLGLKHKQVYTDAKGLRYGHLMIMADQDHDGSHIKGLLINFLQVQYPSLLKIPDFFQEFITPIVKVWQGPNPKKPLKLKSFFTQPQYEEWKESHKHELRKWQSKYYKGLGTSSNEDAQVYFNDLEQHQKHFDTMKPEETELFELAFSKKKADARKEWLGNFIPGTFFDHGAVGKVTYDDFVNKELILFSMADNMRSIPSVIDGLKPGQRKVIYACFKRNLVKDKKVIELAGYVSEQTAYHHGETSLQQTIVGLAQNFVGSNNVNYLEPSGNFGSRLAGGSDAASARYIHTRLSPFARRIFSSLDEPILQHLDDDGKKIEPKNYVPIIPTVLVNGAEGIGTGWSTSIPNYHPMDIIRNIKRRMGRLDGDDEKPFETMTPWFRGWKGTAQPAEANRYQFNGIAYRDEKSPNEIVITELPIRIWTDDFKAKLEEIIRAEKAPSFIKDYKEFNDHNNVHFEIQMDEKHMNQTLEEGILEKFKLIKQVATSNLVAFDTIGRIRKYDKVEDILEEFYVFRLEMYTKRKAHWLGVHHSDYRKLKNQARFIQEIMDQKLVVSRKKKAVIIEELRERKYEAFVKNSEAKTKSEDDEDDAENAEETPVDDDSRGYDYLLSMPIWSFTQERLDRLKEQIMKKKAEHDQLQALSEKDLWCKDLDDFEETWDNQLKLDAEIATGLRRMSRYRNNKKGAGRGRKIKEDNDYVPVAARSKPSAKATAKSTTKTAKLSEKVVEKKAKPAPKSSLFGKNRPRTDGTDDSDPFSDDDLVALKNKVPVKEEEQEESDAPVPARSKRAAAAKPKSWIVDDDESASDDDDDKMLVDVGDLVKGVNSNNNESASDTKTSRLSLFPMSRPESSHGDSAALKIKSKPSKASDFKFDDFDSNDDTNYEMLAKPSPHKKALNDDLDSFLSDDDLPPAPKFSAKPKTVAAPPAEPKPKPAASAPAVKKVRGRLTAAKGKPKDEAPAKKATTSKVTQLSPAAKTYAAKKSKPQPKKDDFDMDDDEDEAESDDLESPPPRPAARARPGRAAAAKSKPVYVVDDEDEDDSMQVDEQSDDFAMDDSE</sequence>
<name>A0ACC2J666_9PEZI</name>
<organism evidence="1 2">
    <name type="scientific">Nemania bipapillata</name>
    <dbReference type="NCBI Taxonomy" id="110536"/>
    <lineage>
        <taxon>Eukaryota</taxon>
        <taxon>Fungi</taxon>
        <taxon>Dikarya</taxon>
        <taxon>Ascomycota</taxon>
        <taxon>Pezizomycotina</taxon>
        <taxon>Sordariomycetes</taxon>
        <taxon>Xylariomycetidae</taxon>
        <taxon>Xylariales</taxon>
        <taxon>Xylariaceae</taxon>
        <taxon>Nemania</taxon>
    </lineage>
</organism>
<gene>
    <name evidence="1" type="ORF">ONZ43_g975</name>
</gene>
<comment type="caution">
    <text evidence="1">The sequence shown here is derived from an EMBL/GenBank/DDBJ whole genome shotgun (WGS) entry which is preliminary data.</text>
</comment>
<dbReference type="Proteomes" id="UP001153334">
    <property type="component" value="Unassembled WGS sequence"/>
</dbReference>
<keyword evidence="2" id="KW-1185">Reference proteome</keyword>
<reference evidence="1" key="1">
    <citation type="submission" date="2022-11" db="EMBL/GenBank/DDBJ databases">
        <title>Genome Sequence of Nemania bipapillata.</title>
        <authorList>
            <person name="Buettner E."/>
        </authorList>
    </citation>
    <scope>NUCLEOTIDE SEQUENCE</scope>
    <source>
        <strain evidence="1">CP14</strain>
    </source>
</reference>
<protein>
    <submittedName>
        <fullName evidence="1">Uncharacterized protein</fullName>
    </submittedName>
</protein>
<proteinExistence type="predicted"/>
<dbReference type="EMBL" id="JAPESX010000145">
    <property type="protein sequence ID" value="KAJ8122958.1"/>
    <property type="molecule type" value="Genomic_DNA"/>
</dbReference>
<evidence type="ECO:0000313" key="2">
    <source>
        <dbReference type="Proteomes" id="UP001153334"/>
    </source>
</evidence>